<evidence type="ECO:0000313" key="2">
    <source>
        <dbReference type="Proteomes" id="UP001174867"/>
    </source>
</evidence>
<comment type="caution">
    <text evidence="1">The sequence shown here is derived from an EMBL/GenBank/DDBJ whole genome shotgun (WGS) entry which is preliminary data.</text>
</comment>
<dbReference type="EMBL" id="JAUJYW010000002">
    <property type="protein sequence ID" value="MDN8598627.1"/>
    <property type="molecule type" value="Genomic_DNA"/>
</dbReference>
<evidence type="ECO:0000313" key="1">
    <source>
        <dbReference type="EMBL" id="MDN8598627.1"/>
    </source>
</evidence>
<sequence length="164" mass="16817">MTFQTRINQYLPIGVEGDFASDNPVSTWLAGEGALVAGDDGVTVGRFAWVDEDNLTASNTGTGVPQGFVSREGQALITDWMGNASMLIPAGMAVDLKTRGDFIVKTTTAATIGQKIFASLTDGTISTGAAGATIAGSVETIFTVGSAGAANEIIKMGTWGNSYA</sequence>
<gene>
    <name evidence="1" type="ORF">Q0A17_04215</name>
</gene>
<accession>A0ABT8PRL5</accession>
<dbReference type="RefSeq" id="WP_301697135.1">
    <property type="nucleotide sequence ID" value="NZ_JAUJYW010000002.1"/>
</dbReference>
<keyword evidence="2" id="KW-1185">Reference proteome</keyword>
<organism evidence="1 2">
    <name type="scientific">Citrobacter enshiensis</name>
    <dbReference type="NCBI Taxonomy" id="2971264"/>
    <lineage>
        <taxon>Bacteria</taxon>
        <taxon>Pseudomonadati</taxon>
        <taxon>Pseudomonadota</taxon>
        <taxon>Gammaproteobacteria</taxon>
        <taxon>Enterobacterales</taxon>
        <taxon>Enterobacteriaceae</taxon>
        <taxon>Citrobacter</taxon>
    </lineage>
</organism>
<dbReference type="Proteomes" id="UP001174867">
    <property type="component" value="Unassembled WGS sequence"/>
</dbReference>
<name>A0ABT8PRL5_9ENTR</name>
<dbReference type="InterPro" id="IPR056914">
    <property type="entry name" value="Gp53-like"/>
</dbReference>
<protein>
    <recommendedName>
        <fullName evidence="3">DUF2190 family protein</fullName>
    </recommendedName>
</protein>
<evidence type="ECO:0008006" key="3">
    <source>
        <dbReference type="Google" id="ProtNLM"/>
    </source>
</evidence>
<reference evidence="1 2" key="1">
    <citation type="submission" date="2023-07" db="EMBL/GenBank/DDBJ databases">
        <title>Citrobacter selenititolerans sp. nov., isolated from seleniferous soil.</title>
        <authorList>
            <person name="Zhang S."/>
            <person name="Li K."/>
            <person name="Peng J."/>
            <person name="Wang H."/>
            <person name="Sun J."/>
            <person name="Guo Y."/>
        </authorList>
    </citation>
    <scope>NUCLEOTIDE SEQUENCE [LARGE SCALE GENOMIC DNA]</scope>
    <source>
        <strain evidence="1 2">S2-9</strain>
    </source>
</reference>
<proteinExistence type="predicted"/>
<dbReference type="Pfam" id="PF23982">
    <property type="entry name" value="XM1_gp53_minor_capsid"/>
    <property type="match status" value="1"/>
</dbReference>